<dbReference type="Proteomes" id="UP000231602">
    <property type="component" value="Unassembled WGS sequence"/>
</dbReference>
<comment type="caution">
    <text evidence="2">The sequence shown here is derived from an EMBL/GenBank/DDBJ whole genome shotgun (WGS) entry which is preliminary data.</text>
</comment>
<sequence>MNKDFNKKIKIVFLLFTFYFLLSTLSVFAQSTPQFLVSWNSQSYTPNWYNGKIGATYGSSVNISFELIVGGKVADISKTGIRWYKNDKLVKNENNGLGIKNYSFINNTYGEDDIEIRISIPDYKGNTLDKIIKIPVKSPEVILDTKRFDRKLSKGVNPITLWPFFFNVIDNRELSFNLSSDKGAVSNLSNNSSIFNLELNQNALLDTGVRLQAIVKNIKNAMESASRMIQYNIE</sequence>
<evidence type="ECO:0000313" key="2">
    <source>
        <dbReference type="EMBL" id="PIR44331.1"/>
    </source>
</evidence>
<dbReference type="AlphaFoldDB" id="A0A2H0RCR3"/>
<evidence type="ECO:0000313" key="3">
    <source>
        <dbReference type="Proteomes" id="UP000231602"/>
    </source>
</evidence>
<name>A0A2H0RCR3_9BACT</name>
<evidence type="ECO:0000256" key="1">
    <source>
        <dbReference type="SAM" id="SignalP"/>
    </source>
</evidence>
<feature type="chain" id="PRO_5013641571" evidence="1">
    <location>
        <begin position="30"/>
        <end position="234"/>
    </location>
</feature>
<protein>
    <submittedName>
        <fullName evidence="2">Uncharacterized protein</fullName>
    </submittedName>
</protein>
<keyword evidence="1" id="KW-0732">Signal</keyword>
<proteinExistence type="predicted"/>
<reference evidence="2 3" key="1">
    <citation type="submission" date="2017-09" db="EMBL/GenBank/DDBJ databases">
        <title>Depth-based differentiation of microbial function through sediment-hosted aquifers and enrichment of novel symbionts in the deep terrestrial subsurface.</title>
        <authorList>
            <person name="Probst A.J."/>
            <person name="Ladd B."/>
            <person name="Jarett J.K."/>
            <person name="Geller-Mcgrath D.E."/>
            <person name="Sieber C.M."/>
            <person name="Emerson J.B."/>
            <person name="Anantharaman K."/>
            <person name="Thomas B.C."/>
            <person name="Malmstrom R."/>
            <person name="Stieglmeier M."/>
            <person name="Klingl A."/>
            <person name="Woyke T."/>
            <person name="Ryan C.M."/>
            <person name="Banfield J.F."/>
        </authorList>
    </citation>
    <scope>NUCLEOTIDE SEQUENCE [LARGE SCALE GENOMIC DNA]</scope>
    <source>
        <strain evidence="2">CG10_big_fil_rev_8_21_14_0_10_31_9</strain>
    </source>
</reference>
<feature type="signal peptide" evidence="1">
    <location>
        <begin position="1"/>
        <end position="29"/>
    </location>
</feature>
<gene>
    <name evidence="2" type="ORF">COV23_00360</name>
</gene>
<organism evidence="2 3">
    <name type="scientific">Candidatus Wolfebacteria bacterium CG10_big_fil_rev_8_21_14_0_10_31_9</name>
    <dbReference type="NCBI Taxonomy" id="1975070"/>
    <lineage>
        <taxon>Bacteria</taxon>
        <taxon>Candidatus Wolfeibacteriota</taxon>
    </lineage>
</organism>
<dbReference type="EMBL" id="PCXV01000009">
    <property type="protein sequence ID" value="PIR44331.1"/>
    <property type="molecule type" value="Genomic_DNA"/>
</dbReference>
<accession>A0A2H0RCR3</accession>